<dbReference type="RefSeq" id="XP_008094957.1">
    <property type="nucleotide sequence ID" value="XM_008096766.1"/>
</dbReference>
<keyword evidence="2" id="KW-1185">Reference proteome</keyword>
<dbReference type="HOGENOM" id="CLU_2885646_0_0_1"/>
<dbReference type="EMBL" id="GG697352">
    <property type="protein sequence ID" value="EFQ30937.1"/>
    <property type="molecule type" value="Genomic_DNA"/>
</dbReference>
<name>E3QJ99_COLGM</name>
<organism evidence="2">
    <name type="scientific">Colletotrichum graminicola (strain M1.001 / M2 / FGSC 10212)</name>
    <name type="common">Maize anthracnose fungus</name>
    <name type="synonym">Glomerella graminicola</name>
    <dbReference type="NCBI Taxonomy" id="645133"/>
    <lineage>
        <taxon>Eukaryota</taxon>
        <taxon>Fungi</taxon>
        <taxon>Dikarya</taxon>
        <taxon>Ascomycota</taxon>
        <taxon>Pezizomycotina</taxon>
        <taxon>Sordariomycetes</taxon>
        <taxon>Hypocreomycetidae</taxon>
        <taxon>Glomerellales</taxon>
        <taxon>Glomerellaceae</taxon>
        <taxon>Colletotrichum</taxon>
        <taxon>Colletotrichum graminicola species complex</taxon>
    </lineage>
</organism>
<reference evidence="2" key="1">
    <citation type="journal article" date="2012" name="Nat. Genet.">
        <title>Lifestyle transitions in plant pathogenic Colletotrichum fungi deciphered by genome and transcriptome analyses.</title>
        <authorList>
            <person name="O'Connell R.J."/>
            <person name="Thon M.R."/>
            <person name="Hacquard S."/>
            <person name="Amyotte S.G."/>
            <person name="Kleemann J."/>
            <person name="Torres M.F."/>
            <person name="Damm U."/>
            <person name="Buiate E.A."/>
            <person name="Epstein L."/>
            <person name="Alkan N."/>
            <person name="Altmueller J."/>
            <person name="Alvarado-Balderrama L."/>
            <person name="Bauser C.A."/>
            <person name="Becker C."/>
            <person name="Birren B.W."/>
            <person name="Chen Z."/>
            <person name="Choi J."/>
            <person name="Crouch J.A."/>
            <person name="Duvick J.P."/>
            <person name="Farman M.A."/>
            <person name="Gan P."/>
            <person name="Heiman D."/>
            <person name="Henrissat B."/>
            <person name="Howard R.J."/>
            <person name="Kabbage M."/>
            <person name="Koch C."/>
            <person name="Kracher B."/>
            <person name="Kubo Y."/>
            <person name="Law A.D."/>
            <person name="Lebrun M.-H."/>
            <person name="Lee Y.-H."/>
            <person name="Miyara I."/>
            <person name="Moore N."/>
            <person name="Neumann U."/>
            <person name="Nordstroem K."/>
            <person name="Panaccione D.G."/>
            <person name="Panstruga R."/>
            <person name="Place M."/>
            <person name="Proctor R.H."/>
            <person name="Prusky D."/>
            <person name="Rech G."/>
            <person name="Reinhardt R."/>
            <person name="Rollins J.A."/>
            <person name="Rounsley S."/>
            <person name="Schardl C.L."/>
            <person name="Schwartz D.C."/>
            <person name="Shenoy N."/>
            <person name="Shirasu K."/>
            <person name="Sikhakolli U.R."/>
            <person name="Stueber K."/>
            <person name="Sukno S.A."/>
            <person name="Sweigard J.A."/>
            <person name="Takano Y."/>
            <person name="Takahara H."/>
            <person name="Trail F."/>
            <person name="van der Does H.C."/>
            <person name="Voll L.M."/>
            <person name="Will I."/>
            <person name="Young S."/>
            <person name="Zeng Q."/>
            <person name="Zhang J."/>
            <person name="Zhou S."/>
            <person name="Dickman M.B."/>
            <person name="Schulze-Lefert P."/>
            <person name="Ver Loren van Themaat E."/>
            <person name="Ma L.-J."/>
            <person name="Vaillancourt L.J."/>
        </authorList>
    </citation>
    <scope>NUCLEOTIDE SEQUENCE [LARGE SCALE GENOMIC DNA]</scope>
    <source>
        <strain evidence="2">M1.001 / M2 / FGSC 10212</strain>
    </source>
</reference>
<proteinExistence type="predicted"/>
<dbReference type="VEuPathDB" id="FungiDB:GLRG_06081"/>
<dbReference type="AlphaFoldDB" id="E3QJ99"/>
<evidence type="ECO:0000313" key="1">
    <source>
        <dbReference type="EMBL" id="EFQ30937.1"/>
    </source>
</evidence>
<evidence type="ECO:0000313" key="2">
    <source>
        <dbReference type="Proteomes" id="UP000008782"/>
    </source>
</evidence>
<dbReference type="GeneID" id="24411446"/>
<sequence>MYLANLSTMRSVSVYANANANANANADAPPQFSALTWKQEIWKIPPPKLTSSSVPFGVSLAHW</sequence>
<accession>E3QJ99</accession>
<protein>
    <submittedName>
        <fullName evidence="1">Uncharacterized protein</fullName>
    </submittedName>
</protein>
<dbReference type="Proteomes" id="UP000008782">
    <property type="component" value="Unassembled WGS sequence"/>
</dbReference>
<gene>
    <name evidence="1" type="ORF">GLRG_06081</name>
</gene>